<keyword evidence="3" id="KW-0732">Signal</keyword>
<dbReference type="Proteomes" id="UP000503096">
    <property type="component" value="Chromosome"/>
</dbReference>
<dbReference type="InterPro" id="IPR018990">
    <property type="entry name" value="Prot_inh_I42_chagasin"/>
</dbReference>
<name>A0A6M4H9R1_9PROT</name>
<keyword evidence="1" id="KW-0646">Protease inhibitor</keyword>
<dbReference type="InterPro" id="IPR036331">
    <property type="entry name" value="Chagasin-like_sf"/>
</dbReference>
<feature type="signal peptide" evidence="3">
    <location>
        <begin position="1"/>
        <end position="20"/>
    </location>
</feature>
<accession>A0A6M4H9R1</accession>
<dbReference type="PANTHER" id="PTHR36530">
    <property type="entry name" value="INHIBITOR OF CYSTEINE PEPTIDASE"/>
    <property type="match status" value="1"/>
</dbReference>
<evidence type="ECO:0000313" key="5">
    <source>
        <dbReference type="EMBL" id="QJR15992.1"/>
    </source>
</evidence>
<evidence type="ECO:0000256" key="2">
    <source>
        <dbReference type="ARBA" id="ARBA00022704"/>
    </source>
</evidence>
<dbReference type="InParanoid" id="A0A6M4H9R1"/>
<dbReference type="AlphaFoldDB" id="A0A6M4H9R1"/>
<dbReference type="SUPFAM" id="SSF141066">
    <property type="entry name" value="ICP-like"/>
    <property type="match status" value="1"/>
</dbReference>
<evidence type="ECO:0000259" key="4">
    <source>
        <dbReference type="Pfam" id="PF09394"/>
    </source>
</evidence>
<evidence type="ECO:0000313" key="6">
    <source>
        <dbReference type="Proteomes" id="UP000503096"/>
    </source>
</evidence>
<evidence type="ECO:0000256" key="3">
    <source>
        <dbReference type="SAM" id="SignalP"/>
    </source>
</evidence>
<keyword evidence="2" id="KW-0789">Thiol protease inhibitor</keyword>
<keyword evidence="6" id="KW-1185">Reference proteome</keyword>
<feature type="chain" id="PRO_5026775664" description="Proteinase inhibitor I42 chagasin domain-containing protein" evidence="3">
    <location>
        <begin position="21"/>
        <end position="146"/>
    </location>
</feature>
<dbReference type="GO" id="GO:0004869">
    <property type="term" value="F:cysteine-type endopeptidase inhibitor activity"/>
    <property type="evidence" value="ECO:0007669"/>
    <property type="project" value="UniProtKB-KW"/>
</dbReference>
<dbReference type="Gene3D" id="2.60.40.2020">
    <property type="match status" value="1"/>
</dbReference>
<sequence length="146" mass="15754">MIRRPFLALLLAFLPGILLAAANPDPVTVTLADSAAPVELIVGQELRLRLESNPSTGYAWAVAKTSKHGGRIRIVKQKGESKYEAPPAPADGKPVVGAQGVEVWTFTAAKPGSQQLKLEYRRGWEKDVAPAKTATFKITVREAPKK</sequence>
<dbReference type="RefSeq" id="WP_171163750.1">
    <property type="nucleotide sequence ID" value="NZ_CP053073.1"/>
</dbReference>
<dbReference type="Pfam" id="PF09394">
    <property type="entry name" value="Inhibitor_I42"/>
    <property type="match status" value="1"/>
</dbReference>
<gene>
    <name evidence="5" type="ORF">DSM104440_02820</name>
</gene>
<organism evidence="5 6">
    <name type="scientific">Usitatibacter palustris</name>
    <dbReference type="NCBI Taxonomy" id="2732487"/>
    <lineage>
        <taxon>Bacteria</taxon>
        <taxon>Pseudomonadati</taxon>
        <taxon>Pseudomonadota</taxon>
        <taxon>Betaproteobacteria</taxon>
        <taxon>Nitrosomonadales</taxon>
        <taxon>Usitatibacteraceae</taxon>
        <taxon>Usitatibacter</taxon>
    </lineage>
</organism>
<proteinExistence type="predicted"/>
<dbReference type="PANTHER" id="PTHR36530:SF1">
    <property type="entry name" value="AMOEBIASIN-1"/>
    <property type="match status" value="1"/>
</dbReference>
<dbReference type="InterPro" id="IPR052781">
    <property type="entry name" value="Cys_protease_inhibitor_I42"/>
</dbReference>
<protein>
    <recommendedName>
        <fullName evidence="4">Proteinase inhibitor I42 chagasin domain-containing protein</fullName>
    </recommendedName>
</protein>
<evidence type="ECO:0000256" key="1">
    <source>
        <dbReference type="ARBA" id="ARBA00022690"/>
    </source>
</evidence>
<reference evidence="5 6" key="1">
    <citation type="submission" date="2020-04" db="EMBL/GenBank/DDBJ databases">
        <title>Usitatibacter rugosus gen. nov., sp. nov. and Usitatibacter palustris sp. nov., novel members of Usitatibacteraceae fam. nov. within the order Nitrosomonadales isolated from soil.</title>
        <authorList>
            <person name="Huber K.J."/>
            <person name="Neumann-Schaal M."/>
            <person name="Geppert A."/>
            <person name="Luckner M."/>
            <person name="Wanner G."/>
            <person name="Overmann J."/>
        </authorList>
    </citation>
    <scope>NUCLEOTIDE SEQUENCE [LARGE SCALE GENOMIC DNA]</scope>
    <source>
        <strain evidence="5 6">Swamp67</strain>
    </source>
</reference>
<dbReference type="KEGG" id="upl:DSM104440_02820"/>
<dbReference type="EMBL" id="CP053073">
    <property type="protein sequence ID" value="QJR15992.1"/>
    <property type="molecule type" value="Genomic_DNA"/>
</dbReference>
<feature type="domain" description="Proteinase inhibitor I42 chagasin" evidence="4">
    <location>
        <begin position="41"/>
        <end position="139"/>
    </location>
</feature>